<proteinExistence type="predicted"/>
<evidence type="ECO:0000256" key="1">
    <source>
        <dbReference type="SAM" id="MobiDB-lite"/>
    </source>
</evidence>
<evidence type="ECO:0000313" key="3">
    <source>
        <dbReference type="Proteomes" id="UP000228621"/>
    </source>
</evidence>
<dbReference type="EMBL" id="NKHF01000083">
    <property type="protein sequence ID" value="PCK30501.1"/>
    <property type="molecule type" value="Genomic_DNA"/>
</dbReference>
<sequence length="82" mass="9562">MDAFKPFLGPIVRLDVTHKSAFHIAGVQHYKIEKVKRDMKTELALKRQAEEHEKIKDSDDDEEEEEAKSHEENKGENLDTWA</sequence>
<dbReference type="OrthoDB" id="6293906at2"/>
<dbReference type="AlphaFoldDB" id="A0A2A5JMM3"/>
<organism evidence="2 3">
    <name type="scientific">Pseudoalteromonas piscicida</name>
    <dbReference type="NCBI Taxonomy" id="43662"/>
    <lineage>
        <taxon>Bacteria</taxon>
        <taxon>Pseudomonadati</taxon>
        <taxon>Pseudomonadota</taxon>
        <taxon>Gammaproteobacteria</taxon>
        <taxon>Alteromonadales</taxon>
        <taxon>Pseudoalteromonadaceae</taxon>
        <taxon>Pseudoalteromonas</taxon>
    </lineage>
</organism>
<accession>A0A2A5JMM3</accession>
<name>A0A2A5JMM3_PSEO7</name>
<evidence type="ECO:0000313" key="2">
    <source>
        <dbReference type="EMBL" id="PCK30501.1"/>
    </source>
</evidence>
<reference evidence="3" key="1">
    <citation type="journal article" date="2019" name="Genome Announc.">
        <title>Draft Genome Sequence of Pseudoalteromonas piscicida Strain 36Y ROTHPW, an Hypersaline Seawater Isolate from the South Coast of Sonora, Mexico.</title>
        <authorList>
            <person name="Sanchez-Diaz R."/>
            <person name="Molina-Garza Z.J."/>
            <person name="Cruz-Suarez L.E."/>
            <person name="Selvin J."/>
            <person name="Kiran G.S."/>
            <person name="Ibarra-Gamez J.C."/>
            <person name="Gomez-Gil B."/>
            <person name="Galaviz-Silva L."/>
        </authorList>
    </citation>
    <scope>NUCLEOTIDE SEQUENCE [LARGE SCALE GENOMIC DNA]</scope>
    <source>
        <strain evidence="3">36Y_RITHPW</strain>
    </source>
</reference>
<feature type="compositionally biased region" description="Basic and acidic residues" evidence="1">
    <location>
        <begin position="44"/>
        <end position="57"/>
    </location>
</feature>
<comment type="caution">
    <text evidence="2">The sequence shown here is derived from an EMBL/GenBank/DDBJ whole genome shotgun (WGS) entry which is preliminary data.</text>
</comment>
<feature type="compositionally biased region" description="Basic and acidic residues" evidence="1">
    <location>
        <begin position="67"/>
        <end position="82"/>
    </location>
</feature>
<feature type="region of interest" description="Disordered" evidence="1">
    <location>
        <begin position="44"/>
        <end position="82"/>
    </location>
</feature>
<keyword evidence="3" id="KW-1185">Reference proteome</keyword>
<dbReference type="RefSeq" id="WP_099643285.1">
    <property type="nucleotide sequence ID" value="NZ_JAQPZX010000043.1"/>
</dbReference>
<gene>
    <name evidence="2" type="ORF">CEX98_17355</name>
</gene>
<dbReference type="Proteomes" id="UP000228621">
    <property type="component" value="Unassembled WGS sequence"/>
</dbReference>
<protein>
    <submittedName>
        <fullName evidence="2">Uncharacterized protein</fullName>
    </submittedName>
</protein>